<comment type="caution">
    <text evidence="4">The sequence shown here is derived from an EMBL/GenBank/DDBJ whole genome shotgun (WGS) entry which is preliminary data.</text>
</comment>
<evidence type="ECO:0000313" key="4">
    <source>
        <dbReference type="EMBL" id="MDI9238440.1"/>
    </source>
</evidence>
<protein>
    <submittedName>
        <fullName evidence="4">SMP-30/gluconolactonase/LRE family protein</fullName>
    </submittedName>
</protein>
<dbReference type="PANTHER" id="PTHR47572:SF4">
    <property type="entry name" value="LACTONASE DRP35"/>
    <property type="match status" value="1"/>
</dbReference>
<evidence type="ECO:0000256" key="2">
    <source>
        <dbReference type="SAM" id="SignalP"/>
    </source>
</evidence>
<dbReference type="PANTHER" id="PTHR47572">
    <property type="entry name" value="LIPOPROTEIN-RELATED"/>
    <property type="match status" value="1"/>
</dbReference>
<sequence>MRAALRNGLLAAALVVGLPACTPAVAPSSYETVGRITAYDASFDALVARDARIERIAEGFQWAEGPLWMRDGGYLLFNDVPGNTMHRWSARDGASVFLQPSGYAGTDLSGLREAGANGMDAEPAGTVLLADSGSRLIARLDPATKQRTTLTASYRGKRFNSPNDVVRRSNGAVFFTDPPYGLKGIDESPLKEQSFNGVYRLDPDGSVHVIEEGLKFPNGIALSPDERTLYVANSDRARPVWMAYSLAADGSVLGKRVIGDASDLIAAGAEGAPDGLAVSADGHLFASAPGGLLVMDSNGKRLGMIETGARVSNAAFGDDGHTLYLTSHTFVARVRVKATGMGFPH</sequence>
<dbReference type="InterPro" id="IPR051262">
    <property type="entry name" value="SMP-30/CGR1_Lactonase"/>
</dbReference>
<dbReference type="Gene3D" id="2.120.10.30">
    <property type="entry name" value="TolB, C-terminal domain"/>
    <property type="match status" value="1"/>
</dbReference>
<organism evidence="4 5">
    <name type="scientific">Lysobacter stagni</name>
    <dbReference type="NCBI Taxonomy" id="3045172"/>
    <lineage>
        <taxon>Bacteria</taxon>
        <taxon>Pseudomonadati</taxon>
        <taxon>Pseudomonadota</taxon>
        <taxon>Gammaproteobacteria</taxon>
        <taxon>Lysobacterales</taxon>
        <taxon>Lysobacteraceae</taxon>
        <taxon>Lysobacter</taxon>
    </lineage>
</organism>
<accession>A0ABT6XE71</accession>
<gene>
    <name evidence="4" type="ORF">QLQ15_05875</name>
</gene>
<evidence type="ECO:0000313" key="5">
    <source>
        <dbReference type="Proteomes" id="UP001321580"/>
    </source>
</evidence>
<keyword evidence="1" id="KW-0378">Hydrolase</keyword>
<dbReference type="RefSeq" id="WP_283211899.1">
    <property type="nucleotide sequence ID" value="NZ_JASGBI010000001.1"/>
</dbReference>
<feature type="signal peptide" evidence="2">
    <location>
        <begin position="1"/>
        <end position="26"/>
    </location>
</feature>
<dbReference type="InterPro" id="IPR013658">
    <property type="entry name" value="SGL"/>
</dbReference>
<feature type="chain" id="PRO_5047452733" evidence="2">
    <location>
        <begin position="27"/>
        <end position="345"/>
    </location>
</feature>
<dbReference type="EMBL" id="JASGBI010000001">
    <property type="protein sequence ID" value="MDI9238440.1"/>
    <property type="molecule type" value="Genomic_DNA"/>
</dbReference>
<dbReference type="InterPro" id="IPR005511">
    <property type="entry name" value="SMP-30"/>
</dbReference>
<dbReference type="PRINTS" id="PR01790">
    <property type="entry name" value="SMP30FAMILY"/>
</dbReference>
<dbReference type="SUPFAM" id="SSF63829">
    <property type="entry name" value="Calcium-dependent phosphotriesterase"/>
    <property type="match status" value="1"/>
</dbReference>
<feature type="domain" description="SMP-30/Gluconolactonase/LRE-like region" evidence="3">
    <location>
        <begin position="62"/>
        <end position="328"/>
    </location>
</feature>
<dbReference type="InterPro" id="IPR011042">
    <property type="entry name" value="6-blade_b-propeller_TolB-like"/>
</dbReference>
<dbReference type="Pfam" id="PF08450">
    <property type="entry name" value="SGL"/>
    <property type="match status" value="1"/>
</dbReference>
<reference evidence="4 5" key="1">
    <citation type="submission" date="2023-05" db="EMBL/GenBank/DDBJ databases">
        <title>Lysobacter sp. strain LF1 Genome sequencing and assembly.</title>
        <authorList>
            <person name="Jung Y."/>
        </authorList>
    </citation>
    <scope>NUCLEOTIDE SEQUENCE [LARGE SCALE GENOMIC DNA]</scope>
    <source>
        <strain evidence="4 5">LF1</strain>
    </source>
</reference>
<evidence type="ECO:0000256" key="1">
    <source>
        <dbReference type="ARBA" id="ARBA00022801"/>
    </source>
</evidence>
<keyword evidence="2" id="KW-0732">Signal</keyword>
<keyword evidence="5" id="KW-1185">Reference proteome</keyword>
<evidence type="ECO:0000259" key="3">
    <source>
        <dbReference type="Pfam" id="PF08450"/>
    </source>
</evidence>
<proteinExistence type="predicted"/>
<name>A0ABT6XE71_9GAMM</name>
<dbReference type="Proteomes" id="UP001321580">
    <property type="component" value="Unassembled WGS sequence"/>
</dbReference>